<protein>
    <recommendedName>
        <fullName evidence="1">Carbohydrate-binding domain-containing protein</fullName>
    </recommendedName>
</protein>
<feature type="domain" description="Carbohydrate-binding" evidence="1">
    <location>
        <begin position="19"/>
        <end position="202"/>
    </location>
</feature>
<dbReference type="SUPFAM" id="SSF49344">
    <property type="entry name" value="CBD9-like"/>
    <property type="match status" value="1"/>
</dbReference>
<dbReference type="GO" id="GO:0030246">
    <property type="term" value="F:carbohydrate binding"/>
    <property type="evidence" value="ECO:0007669"/>
    <property type="project" value="InterPro"/>
</dbReference>
<keyword evidence="3" id="KW-1185">Reference proteome</keyword>
<dbReference type="AlphaFoldDB" id="A0A2V5K9F1"/>
<evidence type="ECO:0000313" key="3">
    <source>
        <dbReference type="Proteomes" id="UP000247476"/>
    </source>
</evidence>
<dbReference type="InterPro" id="IPR010502">
    <property type="entry name" value="Carb-bd_dom_fam9"/>
</dbReference>
<proteinExistence type="predicted"/>
<dbReference type="RefSeq" id="WP_146250169.1">
    <property type="nucleotide sequence ID" value="NZ_QJVJ01000003.1"/>
</dbReference>
<organism evidence="2 3">
    <name type="scientific">Paenibacillus flagellatus</name>
    <dbReference type="NCBI Taxonomy" id="2211139"/>
    <lineage>
        <taxon>Bacteria</taxon>
        <taxon>Bacillati</taxon>
        <taxon>Bacillota</taxon>
        <taxon>Bacilli</taxon>
        <taxon>Bacillales</taxon>
        <taxon>Paenibacillaceae</taxon>
        <taxon>Paenibacillus</taxon>
    </lineage>
</organism>
<comment type="caution">
    <text evidence="2">The sequence shown here is derived from an EMBL/GenBank/DDBJ whole genome shotgun (WGS) entry which is preliminary data.</text>
</comment>
<dbReference type="GO" id="GO:0016052">
    <property type="term" value="P:carbohydrate catabolic process"/>
    <property type="evidence" value="ECO:0007669"/>
    <property type="project" value="InterPro"/>
</dbReference>
<dbReference type="Pfam" id="PF06452">
    <property type="entry name" value="CBM9_1"/>
    <property type="match status" value="1"/>
</dbReference>
<sequence length="203" mass="23301">MSNDETKYVYRCGYEAGPDIRWDEVEPVGLSDTATGEAPRLSTIVRMRRSEAYVHVRFECEDDHVVATYENRDDPIYEEDVVEIFIDTAGEGTSYREYEFSPRGVIFDALIAKAPGQGPKVDTSWDDEGLLLRIERPNERLTVYDIALPIASMERPPEPGTTWRMNVYRIDDDKDGRRHFWAWSPTGAVNFHVPEKFGTVVFV</sequence>
<dbReference type="OrthoDB" id="9786766at2"/>
<dbReference type="Gene3D" id="2.60.40.1190">
    <property type="match status" value="1"/>
</dbReference>
<name>A0A2V5K9F1_9BACL</name>
<gene>
    <name evidence="2" type="ORF">DLM86_07035</name>
</gene>
<evidence type="ECO:0000259" key="1">
    <source>
        <dbReference type="Pfam" id="PF06452"/>
    </source>
</evidence>
<dbReference type="CDD" id="cd09620">
    <property type="entry name" value="CBM9_like_3"/>
    <property type="match status" value="1"/>
</dbReference>
<dbReference type="EMBL" id="QJVJ01000003">
    <property type="protein sequence ID" value="PYI55482.1"/>
    <property type="molecule type" value="Genomic_DNA"/>
</dbReference>
<accession>A0A2V5K9F1</accession>
<dbReference type="GO" id="GO:0004553">
    <property type="term" value="F:hydrolase activity, hydrolyzing O-glycosyl compounds"/>
    <property type="evidence" value="ECO:0007669"/>
    <property type="project" value="InterPro"/>
</dbReference>
<evidence type="ECO:0000313" key="2">
    <source>
        <dbReference type="EMBL" id="PYI55482.1"/>
    </source>
</evidence>
<dbReference type="Proteomes" id="UP000247476">
    <property type="component" value="Unassembled WGS sequence"/>
</dbReference>
<reference evidence="2 3" key="1">
    <citation type="submission" date="2018-05" db="EMBL/GenBank/DDBJ databases">
        <title>Paenibacillus flagellatus sp. nov., isolated from selenium mineral soil.</title>
        <authorList>
            <person name="Dai X."/>
        </authorList>
    </citation>
    <scope>NUCLEOTIDE SEQUENCE [LARGE SCALE GENOMIC DNA]</scope>
    <source>
        <strain evidence="2 3">DXL2</strain>
    </source>
</reference>